<keyword evidence="4" id="KW-0378">Hydrolase</keyword>
<accession>M0E4N2</accession>
<evidence type="ECO:0000313" key="9">
    <source>
        <dbReference type="Proteomes" id="UP000011514"/>
    </source>
</evidence>
<dbReference type="GO" id="GO:0006508">
    <property type="term" value="P:proteolysis"/>
    <property type="evidence" value="ECO:0007669"/>
    <property type="project" value="UniProtKB-KW"/>
</dbReference>
<dbReference type="PATRIC" id="fig|1227484.4.peg.423"/>
<keyword evidence="5" id="KW-0862">Zinc</keyword>
<evidence type="ECO:0000256" key="5">
    <source>
        <dbReference type="ARBA" id="ARBA00022833"/>
    </source>
</evidence>
<comment type="caution">
    <text evidence="8">The sequence shown here is derived from an EMBL/GenBank/DDBJ whole genome shotgun (WGS) entry which is preliminary data.</text>
</comment>
<dbReference type="Gene3D" id="3.40.630.10">
    <property type="entry name" value="Zn peptidases"/>
    <property type="match status" value="1"/>
</dbReference>
<evidence type="ECO:0000313" key="8">
    <source>
        <dbReference type="EMBL" id="ELZ42740.1"/>
    </source>
</evidence>
<protein>
    <recommendedName>
        <fullName evidence="7">Peptidase M14 domain-containing protein</fullName>
    </recommendedName>
</protein>
<organism evidence="8 9">
    <name type="scientific">Halorubrum saccharovorum DSM 1137</name>
    <dbReference type="NCBI Taxonomy" id="1227484"/>
    <lineage>
        <taxon>Archaea</taxon>
        <taxon>Methanobacteriati</taxon>
        <taxon>Methanobacteriota</taxon>
        <taxon>Stenosarchaea group</taxon>
        <taxon>Halobacteria</taxon>
        <taxon>Halobacteriales</taxon>
        <taxon>Haloferacaceae</taxon>
        <taxon>Halorubrum</taxon>
    </lineage>
</organism>
<dbReference type="RefSeq" id="WP_004046301.1">
    <property type="nucleotide sequence ID" value="NZ_AOJE01000010.1"/>
</dbReference>
<dbReference type="GO" id="GO:0004181">
    <property type="term" value="F:metallocarboxypeptidase activity"/>
    <property type="evidence" value="ECO:0007669"/>
    <property type="project" value="InterPro"/>
</dbReference>
<sequence length="450" mass="49577">MHRRQFLRTGIAAVSLAGLGSTVSGQSGGRDYRPGGPWAPNERAINYNAYLDNEELGKRLQKIDRRSDRMELDQIGASAGRGDPIWEVTIGDGDESLHLINQIHGDEPSGAEAVVKILNRLATGGSRQVEEILDNLTITIVPRVNPDGANFVGDDGLGTDGELRQRRYNINAWEEGDSRYLNAQSYYSGDVPGYDLNRGFSILPGFEPGDEDEDWWSVLDDFPEFGYLNVPVEDISLDVRDPSGENPYDELFGVGLNLNPETQAVTESFLDADPDWAITHHHQGANVVPESPDKGNGPQWQSIMSVMAPFGPRYAGLEGVDYAGYVGSGNPYLSEDAQRRSLQLNQLVNERAQQFGKGKFNTLTRYGYGPLWGSYLDALCPRTDAAGMLYEVSHQSDERGHKAIGTTVKITVEGFMATFERIADGSISEVDELDYFDMPLAQGIDSPFDR</sequence>
<dbReference type="OrthoDB" id="155188at2157"/>
<feature type="domain" description="Peptidase M14" evidence="7">
    <location>
        <begin position="50"/>
        <end position="299"/>
    </location>
</feature>
<keyword evidence="6" id="KW-0482">Metalloprotease</keyword>
<evidence type="ECO:0000259" key="7">
    <source>
        <dbReference type="SMART" id="SM00631"/>
    </source>
</evidence>
<proteinExistence type="inferred from homology"/>
<dbReference type="GO" id="GO:0008270">
    <property type="term" value="F:zinc ion binding"/>
    <property type="evidence" value="ECO:0007669"/>
    <property type="project" value="InterPro"/>
</dbReference>
<dbReference type="InterPro" id="IPR000834">
    <property type="entry name" value="Peptidase_M14"/>
</dbReference>
<evidence type="ECO:0000256" key="4">
    <source>
        <dbReference type="ARBA" id="ARBA00022801"/>
    </source>
</evidence>
<comment type="cofactor">
    <cofactor evidence="1">
        <name>Zn(2+)</name>
        <dbReference type="ChEBI" id="CHEBI:29105"/>
    </cofactor>
</comment>
<evidence type="ECO:0000256" key="6">
    <source>
        <dbReference type="ARBA" id="ARBA00023049"/>
    </source>
</evidence>
<dbReference type="PANTHER" id="PTHR11705:SF143">
    <property type="entry name" value="SLL0236 PROTEIN"/>
    <property type="match status" value="1"/>
</dbReference>
<dbReference type="AlphaFoldDB" id="M0E4N2"/>
<evidence type="ECO:0000256" key="3">
    <source>
        <dbReference type="ARBA" id="ARBA00022670"/>
    </source>
</evidence>
<dbReference type="PANTHER" id="PTHR11705">
    <property type="entry name" value="PROTEASE FAMILY M14 CARBOXYPEPTIDASE A,B"/>
    <property type="match status" value="1"/>
</dbReference>
<dbReference type="SMART" id="SM00631">
    <property type="entry name" value="Zn_pept"/>
    <property type="match status" value="1"/>
</dbReference>
<dbReference type="Pfam" id="PF00246">
    <property type="entry name" value="Peptidase_M14"/>
    <property type="match status" value="1"/>
</dbReference>
<dbReference type="Proteomes" id="UP000011514">
    <property type="component" value="Unassembled WGS sequence"/>
</dbReference>
<reference evidence="8 9" key="1">
    <citation type="journal article" date="2014" name="PLoS Genet.">
        <title>Phylogenetically driven sequencing of extremely halophilic archaea reveals strategies for static and dynamic osmo-response.</title>
        <authorList>
            <person name="Becker E.A."/>
            <person name="Seitzer P.M."/>
            <person name="Tritt A."/>
            <person name="Larsen D."/>
            <person name="Krusor M."/>
            <person name="Yao A.I."/>
            <person name="Wu D."/>
            <person name="Madern D."/>
            <person name="Eisen J.A."/>
            <person name="Darling A.E."/>
            <person name="Facciotti M.T."/>
        </authorList>
    </citation>
    <scope>NUCLEOTIDE SEQUENCE [LARGE SCALE GENOMIC DNA]</scope>
    <source>
        <strain evidence="8 9">DSM 1137</strain>
    </source>
</reference>
<dbReference type="SUPFAM" id="SSF53187">
    <property type="entry name" value="Zn-dependent exopeptidases"/>
    <property type="match status" value="1"/>
</dbReference>
<keyword evidence="9" id="KW-1185">Reference proteome</keyword>
<dbReference type="STRING" id="1227484.C471_02070"/>
<dbReference type="EMBL" id="AOJE01000010">
    <property type="protein sequence ID" value="ELZ42740.1"/>
    <property type="molecule type" value="Genomic_DNA"/>
</dbReference>
<dbReference type="GO" id="GO:0005615">
    <property type="term" value="C:extracellular space"/>
    <property type="evidence" value="ECO:0007669"/>
    <property type="project" value="TreeGrafter"/>
</dbReference>
<keyword evidence="3" id="KW-0645">Protease</keyword>
<gene>
    <name evidence="8" type="ORF">C471_02070</name>
</gene>
<dbReference type="eggNOG" id="arCOG11394">
    <property type="taxonomic scope" value="Archaea"/>
</dbReference>
<name>M0E4N2_9EURY</name>
<evidence type="ECO:0000256" key="1">
    <source>
        <dbReference type="ARBA" id="ARBA00001947"/>
    </source>
</evidence>
<comment type="similarity">
    <text evidence="2">Belongs to the peptidase M14 family.</text>
</comment>
<evidence type="ECO:0000256" key="2">
    <source>
        <dbReference type="ARBA" id="ARBA00005988"/>
    </source>
</evidence>